<feature type="signal peptide" evidence="1">
    <location>
        <begin position="1"/>
        <end position="21"/>
    </location>
</feature>
<proteinExistence type="predicted"/>
<evidence type="ECO:0000313" key="2">
    <source>
        <dbReference type="EMBL" id="SEA08681.1"/>
    </source>
</evidence>
<evidence type="ECO:0000313" key="3">
    <source>
        <dbReference type="Proteomes" id="UP000198658"/>
    </source>
</evidence>
<accession>A0A1H3YC94</accession>
<evidence type="ECO:0000256" key="1">
    <source>
        <dbReference type="SAM" id="SignalP"/>
    </source>
</evidence>
<keyword evidence="3" id="KW-1185">Reference proteome</keyword>
<sequence length="249" mass="28963">MYTKRILVLSISLFLPLYCKAAGNTELFVISALHGAHKDHPTYDYQTLYSLVDSFEPDYVGVEIRQEDIKAKKQYLQKNYPKEMVELANRYKSRAFGFDWLGDGIEGVEIPDNYWSDLEVKKLAKEMSQDNHFLSKEPKELGVQRELQSKIIEQATPYSLNNGEYGKICREIDKLEEVWFRGSKYAEIIDFNKKRDERIGDSIIKFIEQHKGKRIVLVMGADHRTFAVEHIKEYFESDVQILPIGKPAD</sequence>
<protein>
    <recommendedName>
        <fullName evidence="4">Haem-binding uptake, Tiki superfamily, ChaN</fullName>
    </recommendedName>
</protein>
<gene>
    <name evidence="2" type="ORF">SAMN05216562_1650</name>
</gene>
<reference evidence="3" key="1">
    <citation type="submission" date="2016-10" db="EMBL/GenBank/DDBJ databases">
        <authorList>
            <person name="Varghese N."/>
            <person name="Submissions S."/>
        </authorList>
    </citation>
    <scope>NUCLEOTIDE SEQUENCE [LARGE SCALE GENOMIC DNA]</scope>
    <source>
        <strain evidence="3">CGMCC 1.10657</strain>
    </source>
</reference>
<dbReference type="AlphaFoldDB" id="A0A1H3YC94"/>
<dbReference type="RefSeq" id="WP_091387139.1">
    <property type="nucleotide sequence ID" value="NZ_FNQO01000002.1"/>
</dbReference>
<dbReference type="EMBL" id="FNQO01000002">
    <property type="protein sequence ID" value="SEA08681.1"/>
    <property type="molecule type" value="Genomic_DNA"/>
</dbReference>
<feature type="chain" id="PRO_5011541594" description="Haem-binding uptake, Tiki superfamily, ChaN" evidence="1">
    <location>
        <begin position="22"/>
        <end position="249"/>
    </location>
</feature>
<dbReference type="STRING" id="658218.SAMN05216562_1650"/>
<keyword evidence="1" id="KW-0732">Signal</keyword>
<dbReference type="Proteomes" id="UP000198658">
    <property type="component" value="Unassembled WGS sequence"/>
</dbReference>
<organism evidence="2 3">
    <name type="scientific">Microbulbifer marinus</name>
    <dbReference type="NCBI Taxonomy" id="658218"/>
    <lineage>
        <taxon>Bacteria</taxon>
        <taxon>Pseudomonadati</taxon>
        <taxon>Pseudomonadota</taxon>
        <taxon>Gammaproteobacteria</taxon>
        <taxon>Cellvibrionales</taxon>
        <taxon>Microbulbiferaceae</taxon>
        <taxon>Microbulbifer</taxon>
    </lineage>
</organism>
<dbReference type="OrthoDB" id="9790239at2"/>
<name>A0A1H3YC94_9GAMM</name>
<evidence type="ECO:0008006" key="4">
    <source>
        <dbReference type="Google" id="ProtNLM"/>
    </source>
</evidence>